<evidence type="ECO:0000256" key="13">
    <source>
        <dbReference type="ARBA" id="ARBA00047880"/>
    </source>
</evidence>
<dbReference type="FunFam" id="2.40.30.30:FF:000003">
    <property type="entry name" value="Riboflavin biosynthesis protein"/>
    <property type="match status" value="1"/>
</dbReference>
<keyword evidence="11 15" id="KW-0067">ATP-binding</keyword>
<dbReference type="eggNOG" id="COG0196">
    <property type="taxonomic scope" value="Bacteria"/>
</dbReference>
<comment type="catalytic activity">
    <reaction evidence="13 15">
        <text>riboflavin + ATP = FMN + ADP + H(+)</text>
        <dbReference type="Rhea" id="RHEA:14357"/>
        <dbReference type="ChEBI" id="CHEBI:15378"/>
        <dbReference type="ChEBI" id="CHEBI:30616"/>
        <dbReference type="ChEBI" id="CHEBI:57986"/>
        <dbReference type="ChEBI" id="CHEBI:58210"/>
        <dbReference type="ChEBI" id="CHEBI:456216"/>
        <dbReference type="EC" id="2.7.1.26"/>
    </reaction>
</comment>
<dbReference type="EMBL" id="JRNE01000037">
    <property type="protein sequence ID" value="KGF17636.1"/>
    <property type="molecule type" value="Genomic_DNA"/>
</dbReference>
<evidence type="ECO:0000256" key="10">
    <source>
        <dbReference type="ARBA" id="ARBA00022827"/>
    </source>
</evidence>
<dbReference type="Proteomes" id="UP000029548">
    <property type="component" value="Unassembled WGS sequence"/>
</dbReference>
<comment type="catalytic activity">
    <reaction evidence="14 15">
        <text>FMN + ATP + H(+) = FAD + diphosphate</text>
        <dbReference type="Rhea" id="RHEA:17237"/>
        <dbReference type="ChEBI" id="CHEBI:15378"/>
        <dbReference type="ChEBI" id="CHEBI:30616"/>
        <dbReference type="ChEBI" id="CHEBI:33019"/>
        <dbReference type="ChEBI" id="CHEBI:57692"/>
        <dbReference type="ChEBI" id="CHEBI:58210"/>
        <dbReference type="EC" id="2.7.7.2"/>
    </reaction>
</comment>
<evidence type="ECO:0000256" key="3">
    <source>
        <dbReference type="ARBA" id="ARBA00005201"/>
    </source>
</evidence>
<keyword evidence="6 15" id="KW-0808">Transferase</keyword>
<dbReference type="GO" id="GO:0009398">
    <property type="term" value="P:FMN biosynthetic process"/>
    <property type="evidence" value="ECO:0007669"/>
    <property type="project" value="UniProtKB-UniRule"/>
</dbReference>
<dbReference type="GO" id="GO:0009231">
    <property type="term" value="P:riboflavin biosynthetic process"/>
    <property type="evidence" value="ECO:0007669"/>
    <property type="project" value="InterPro"/>
</dbReference>
<comment type="pathway">
    <text evidence="2 15">Cofactor biosynthesis; FAD biosynthesis; FAD from FMN: step 1/1.</text>
</comment>
<comment type="function">
    <text evidence="1">Catalyzes the phosphorylation of riboflavin to FMN followed by the adenylation of FMN to FAD.</text>
</comment>
<sequence>MDIWHGIDNVPADLGDTVVTIGAFDGIHRGHRRLIGRAVDRARELGVPAVLVTFDPHPIAVFAPDKAPATLATWPRRAELAAEIGVDAMLVMRFDRALAAVEPEDFVADILAGKLHAKAVVVGENFTYGHKAAGTTDTLPGHGAAHGIDVEIVELLADGGDRVSSTRVRGHLADGDVAAAADCLGHPHRVTGEVIHGQGRGGAQLGFPTANIDVAPGLAVPADGVYAAWFTASEGPERTDVDPDGDIELGRAYPAAVSVGTNVTFGDTARTVEAFILDRSADLYGLTGSIDFVGRIRGMEKFDGIDPLIERMNLDVVETRRILGADGD</sequence>
<dbReference type="NCBIfam" id="NF004160">
    <property type="entry name" value="PRK05627.1-3"/>
    <property type="match status" value="1"/>
</dbReference>
<dbReference type="GO" id="GO:0003919">
    <property type="term" value="F:FMN adenylyltransferase activity"/>
    <property type="evidence" value="ECO:0007669"/>
    <property type="project" value="UniProtKB-UniRule"/>
</dbReference>
<dbReference type="EC" id="2.7.7.2" evidence="15"/>
<gene>
    <name evidence="17" type="ORF">HMPREF1650_03555</name>
</gene>
<keyword evidence="7 15" id="KW-0548">Nucleotidyltransferase</keyword>
<dbReference type="Gene3D" id="3.40.50.620">
    <property type="entry name" value="HUPs"/>
    <property type="match status" value="1"/>
</dbReference>
<keyword evidence="9 15" id="KW-0418">Kinase</keyword>
<dbReference type="CDD" id="cd02064">
    <property type="entry name" value="FAD_synthetase_N"/>
    <property type="match status" value="1"/>
</dbReference>
<evidence type="ECO:0000256" key="2">
    <source>
        <dbReference type="ARBA" id="ARBA00004726"/>
    </source>
</evidence>
<dbReference type="EC" id="2.7.1.26" evidence="15"/>
<comment type="caution">
    <text evidence="17">The sequence shown here is derived from an EMBL/GenBank/DDBJ whole genome shotgun (WGS) entry which is preliminary data.</text>
</comment>
<dbReference type="Pfam" id="PF01687">
    <property type="entry name" value="Flavokinase"/>
    <property type="match status" value="1"/>
</dbReference>
<dbReference type="Pfam" id="PF06574">
    <property type="entry name" value="FAD_syn"/>
    <property type="match status" value="1"/>
</dbReference>
<evidence type="ECO:0000256" key="5">
    <source>
        <dbReference type="ARBA" id="ARBA00022643"/>
    </source>
</evidence>
<name>A0A095Y6E8_9CORY</name>
<evidence type="ECO:0000256" key="9">
    <source>
        <dbReference type="ARBA" id="ARBA00022777"/>
    </source>
</evidence>
<dbReference type="InterPro" id="IPR015865">
    <property type="entry name" value="Riboflavin_kinase_bac/euk"/>
</dbReference>
<keyword evidence="4 15" id="KW-0285">Flavoprotein</keyword>
<comment type="pathway">
    <text evidence="3 15">Cofactor biosynthesis; FMN biosynthesis; FMN from riboflavin (ATP route): step 1/1.</text>
</comment>
<dbReference type="NCBIfam" id="TIGR00083">
    <property type="entry name" value="ribF"/>
    <property type="match status" value="1"/>
</dbReference>
<accession>A0A095Y6E8</accession>
<organism evidence="17 18">
    <name type="scientific">Corynebacterium freneyi DNF00450</name>
    <dbReference type="NCBI Taxonomy" id="1287475"/>
    <lineage>
        <taxon>Bacteria</taxon>
        <taxon>Bacillati</taxon>
        <taxon>Actinomycetota</taxon>
        <taxon>Actinomycetes</taxon>
        <taxon>Mycobacteriales</taxon>
        <taxon>Corynebacteriaceae</taxon>
        <taxon>Corynebacterium</taxon>
    </lineage>
</organism>
<dbReference type="SUPFAM" id="SSF82114">
    <property type="entry name" value="Riboflavin kinase-like"/>
    <property type="match status" value="1"/>
</dbReference>
<keyword evidence="10 15" id="KW-0274">FAD</keyword>
<evidence type="ECO:0000313" key="18">
    <source>
        <dbReference type="Proteomes" id="UP000029548"/>
    </source>
</evidence>
<dbReference type="InterPro" id="IPR015864">
    <property type="entry name" value="FAD_synthase"/>
</dbReference>
<dbReference type="InterPro" id="IPR023468">
    <property type="entry name" value="Riboflavin_kinase"/>
</dbReference>
<dbReference type="Gene3D" id="2.40.30.30">
    <property type="entry name" value="Riboflavin kinase-like"/>
    <property type="match status" value="1"/>
</dbReference>
<evidence type="ECO:0000256" key="14">
    <source>
        <dbReference type="ARBA" id="ARBA00049494"/>
    </source>
</evidence>
<protein>
    <recommendedName>
        <fullName evidence="15">Riboflavin biosynthesis protein</fullName>
    </recommendedName>
    <domain>
        <recommendedName>
            <fullName evidence="15">Riboflavin kinase</fullName>
            <ecNumber evidence="15">2.7.1.26</ecNumber>
        </recommendedName>
        <alternativeName>
            <fullName evidence="15">Flavokinase</fullName>
        </alternativeName>
    </domain>
    <domain>
        <recommendedName>
            <fullName evidence="15">FMN adenylyltransferase</fullName>
            <ecNumber evidence="15">2.7.7.2</ecNumber>
        </recommendedName>
        <alternativeName>
            <fullName evidence="15">FAD pyrophosphorylase</fullName>
        </alternativeName>
        <alternativeName>
            <fullName evidence="15">FAD synthase</fullName>
        </alternativeName>
    </domain>
</protein>
<evidence type="ECO:0000256" key="1">
    <source>
        <dbReference type="ARBA" id="ARBA00002121"/>
    </source>
</evidence>
<dbReference type="UniPathway" id="UPA00276">
    <property type="reaction ID" value="UER00406"/>
</dbReference>
<evidence type="ECO:0000313" key="17">
    <source>
        <dbReference type="EMBL" id="KGF17636.1"/>
    </source>
</evidence>
<keyword evidence="8 15" id="KW-0547">Nucleotide-binding</keyword>
<evidence type="ECO:0000256" key="8">
    <source>
        <dbReference type="ARBA" id="ARBA00022741"/>
    </source>
</evidence>
<dbReference type="SUPFAM" id="SSF52374">
    <property type="entry name" value="Nucleotidylyl transferase"/>
    <property type="match status" value="1"/>
</dbReference>
<dbReference type="AlphaFoldDB" id="A0A095Y6E8"/>
<proteinExistence type="inferred from homology"/>
<dbReference type="InterPro" id="IPR014729">
    <property type="entry name" value="Rossmann-like_a/b/a_fold"/>
</dbReference>
<dbReference type="RefSeq" id="WP_035120887.1">
    <property type="nucleotide sequence ID" value="NZ_JRNE01000037.1"/>
</dbReference>
<dbReference type="SMART" id="SM00904">
    <property type="entry name" value="Flavokinase"/>
    <property type="match status" value="1"/>
</dbReference>
<dbReference type="GO" id="GO:0008531">
    <property type="term" value="F:riboflavin kinase activity"/>
    <property type="evidence" value="ECO:0007669"/>
    <property type="project" value="UniProtKB-UniRule"/>
</dbReference>
<evidence type="ECO:0000256" key="6">
    <source>
        <dbReference type="ARBA" id="ARBA00022679"/>
    </source>
</evidence>
<dbReference type="InterPro" id="IPR002606">
    <property type="entry name" value="Riboflavin_kinase_bac"/>
</dbReference>
<evidence type="ECO:0000256" key="15">
    <source>
        <dbReference type="PIRNR" id="PIRNR004491"/>
    </source>
</evidence>
<keyword evidence="5 15" id="KW-0288">FMN</keyword>
<evidence type="ECO:0000256" key="7">
    <source>
        <dbReference type="ARBA" id="ARBA00022695"/>
    </source>
</evidence>
<dbReference type="FunFam" id="3.40.50.620:FF:000021">
    <property type="entry name" value="Riboflavin biosynthesis protein"/>
    <property type="match status" value="1"/>
</dbReference>
<dbReference type="GO" id="GO:0006747">
    <property type="term" value="P:FAD biosynthetic process"/>
    <property type="evidence" value="ECO:0007669"/>
    <property type="project" value="UniProtKB-UniRule"/>
</dbReference>
<comment type="similarity">
    <text evidence="15">Belongs to the ribF family.</text>
</comment>
<evidence type="ECO:0000256" key="4">
    <source>
        <dbReference type="ARBA" id="ARBA00022630"/>
    </source>
</evidence>
<reference evidence="17 18" key="1">
    <citation type="submission" date="2014-07" db="EMBL/GenBank/DDBJ databases">
        <authorList>
            <person name="McCorrison J."/>
            <person name="Sanka R."/>
            <person name="Torralba M."/>
            <person name="Gillis M."/>
            <person name="Haft D.H."/>
            <person name="Methe B."/>
            <person name="Sutton G."/>
            <person name="Nelson K.E."/>
        </authorList>
    </citation>
    <scope>NUCLEOTIDE SEQUENCE [LARGE SCALE GENOMIC DNA]</scope>
    <source>
        <strain evidence="17 18">DNF00450</strain>
    </source>
</reference>
<dbReference type="PANTHER" id="PTHR22749:SF6">
    <property type="entry name" value="RIBOFLAVIN KINASE"/>
    <property type="match status" value="1"/>
</dbReference>
<evidence type="ECO:0000256" key="12">
    <source>
        <dbReference type="ARBA" id="ARBA00023268"/>
    </source>
</evidence>
<dbReference type="UniPathway" id="UPA00277">
    <property type="reaction ID" value="UER00407"/>
</dbReference>
<dbReference type="PIRSF" id="PIRSF004491">
    <property type="entry name" value="FAD_Synth"/>
    <property type="match status" value="1"/>
</dbReference>
<dbReference type="GO" id="GO:0005524">
    <property type="term" value="F:ATP binding"/>
    <property type="evidence" value="ECO:0007669"/>
    <property type="project" value="UniProtKB-UniRule"/>
</dbReference>
<evidence type="ECO:0000256" key="11">
    <source>
        <dbReference type="ARBA" id="ARBA00022840"/>
    </source>
</evidence>
<keyword evidence="12" id="KW-0511">Multifunctional enzyme</keyword>
<dbReference type="InterPro" id="IPR023465">
    <property type="entry name" value="Riboflavin_kinase_dom_sf"/>
</dbReference>
<evidence type="ECO:0000259" key="16">
    <source>
        <dbReference type="SMART" id="SM00904"/>
    </source>
</evidence>
<dbReference type="PANTHER" id="PTHR22749">
    <property type="entry name" value="RIBOFLAVIN KINASE/FMN ADENYLYLTRANSFERASE"/>
    <property type="match status" value="1"/>
</dbReference>
<feature type="domain" description="Riboflavin kinase" evidence="16">
    <location>
        <begin position="183"/>
        <end position="324"/>
    </location>
</feature>